<name>A0ABP6RE17_9MICC</name>
<evidence type="ECO:0000313" key="2">
    <source>
        <dbReference type="EMBL" id="GAA3284557.1"/>
    </source>
</evidence>
<evidence type="ECO:0000256" key="1">
    <source>
        <dbReference type="SAM" id="MobiDB-lite"/>
    </source>
</evidence>
<keyword evidence="3" id="KW-1185">Reference proteome</keyword>
<proteinExistence type="predicted"/>
<dbReference type="RefSeq" id="WP_344719910.1">
    <property type="nucleotide sequence ID" value="NZ_BAAAYG010000005.1"/>
</dbReference>
<feature type="compositionally biased region" description="Low complexity" evidence="1">
    <location>
        <begin position="37"/>
        <end position="50"/>
    </location>
</feature>
<dbReference type="EMBL" id="BAAAYG010000005">
    <property type="protein sequence ID" value="GAA3284557.1"/>
    <property type="molecule type" value="Genomic_DNA"/>
</dbReference>
<organism evidence="2 3">
    <name type="scientific">Nesterenkonia halobia</name>
    <dbReference type="NCBI Taxonomy" id="37922"/>
    <lineage>
        <taxon>Bacteria</taxon>
        <taxon>Bacillati</taxon>
        <taxon>Actinomycetota</taxon>
        <taxon>Actinomycetes</taxon>
        <taxon>Micrococcales</taxon>
        <taxon>Micrococcaceae</taxon>
        <taxon>Nesterenkonia</taxon>
    </lineage>
</organism>
<dbReference type="Proteomes" id="UP001501736">
    <property type="component" value="Unassembled WGS sequence"/>
</dbReference>
<comment type="caution">
    <text evidence="2">The sequence shown here is derived from an EMBL/GenBank/DDBJ whole genome shotgun (WGS) entry which is preliminary data.</text>
</comment>
<sequence length="76" mass="7196">MAGTDASRILSAAGALGVASMAVFGTTAWDDPPRQTAESAAAEGGAPAPSSEDDLDSGAESGDAGASGPEGDELDG</sequence>
<accession>A0ABP6RE17</accession>
<feature type="compositionally biased region" description="Low complexity" evidence="1">
    <location>
        <begin position="58"/>
        <end position="69"/>
    </location>
</feature>
<gene>
    <name evidence="2" type="ORF">GCM10020260_15310</name>
</gene>
<feature type="region of interest" description="Disordered" evidence="1">
    <location>
        <begin position="27"/>
        <end position="76"/>
    </location>
</feature>
<evidence type="ECO:0000313" key="3">
    <source>
        <dbReference type="Proteomes" id="UP001501736"/>
    </source>
</evidence>
<protein>
    <submittedName>
        <fullName evidence="2">Uncharacterized protein</fullName>
    </submittedName>
</protein>
<reference evidence="3" key="1">
    <citation type="journal article" date="2019" name="Int. J. Syst. Evol. Microbiol.">
        <title>The Global Catalogue of Microorganisms (GCM) 10K type strain sequencing project: providing services to taxonomists for standard genome sequencing and annotation.</title>
        <authorList>
            <consortium name="The Broad Institute Genomics Platform"/>
            <consortium name="The Broad Institute Genome Sequencing Center for Infectious Disease"/>
            <person name="Wu L."/>
            <person name="Ma J."/>
        </authorList>
    </citation>
    <scope>NUCLEOTIDE SEQUENCE [LARGE SCALE GENOMIC DNA]</scope>
    <source>
        <strain evidence="3">JCM 11483</strain>
    </source>
</reference>